<dbReference type="CDD" id="cd00200">
    <property type="entry name" value="WD40"/>
    <property type="match status" value="1"/>
</dbReference>
<evidence type="ECO:0000256" key="4">
    <source>
        <dbReference type="ARBA" id="ARBA00022618"/>
    </source>
</evidence>
<keyword evidence="1" id="KW-0813">Transport</keyword>
<dbReference type="FunFam" id="1.20.960.30:FF:000002">
    <property type="entry name" value="Platelet-activating factor acetylhydrolase ib"/>
    <property type="match status" value="1"/>
</dbReference>
<keyword evidence="6" id="KW-0677">Repeat</keyword>
<accession>A0AAF0JF07</accession>
<keyword evidence="10" id="KW-0131">Cell cycle</keyword>
<feature type="domain" description="PAC1-like LisH-like dimerisation" evidence="13">
    <location>
        <begin position="7"/>
        <end position="40"/>
    </location>
</feature>
<evidence type="ECO:0000256" key="5">
    <source>
        <dbReference type="ARBA" id="ARBA00022701"/>
    </source>
</evidence>
<keyword evidence="15" id="KW-1185">Reference proteome</keyword>
<dbReference type="PANTHER" id="PTHR19848:SF8">
    <property type="entry name" value="F-BOX AND WD REPEAT DOMAIN CONTAINING 7"/>
    <property type="match status" value="1"/>
</dbReference>
<feature type="repeat" description="WD" evidence="11">
    <location>
        <begin position="107"/>
        <end position="148"/>
    </location>
</feature>
<protein>
    <submittedName>
        <fullName evidence="14">Lissencephaly-1</fullName>
    </submittedName>
</protein>
<dbReference type="PANTHER" id="PTHR19848">
    <property type="entry name" value="WD40 REPEAT PROTEIN"/>
    <property type="match status" value="1"/>
</dbReference>
<dbReference type="Proteomes" id="UP001214628">
    <property type="component" value="Chromosome 5"/>
</dbReference>
<evidence type="ECO:0000256" key="3">
    <source>
        <dbReference type="ARBA" id="ARBA00022574"/>
    </source>
</evidence>
<dbReference type="Pfam" id="PF00400">
    <property type="entry name" value="WD40"/>
    <property type="match status" value="6"/>
</dbReference>
<dbReference type="InterPro" id="IPR036322">
    <property type="entry name" value="WD40_repeat_dom_sf"/>
</dbReference>
<gene>
    <name evidence="14" type="primary">LIS1</name>
    <name evidence="14" type="ORF">MPSI1_003275</name>
</gene>
<dbReference type="InterPro" id="IPR020472">
    <property type="entry name" value="WD40_PAC1"/>
</dbReference>
<dbReference type="InterPro" id="IPR056795">
    <property type="entry name" value="PAC1-like_LisH-like_dom"/>
</dbReference>
<reference evidence="14" key="1">
    <citation type="submission" date="2023-02" db="EMBL/GenBank/DDBJ databases">
        <title>Mating type loci evolution in Malassezia.</title>
        <authorList>
            <person name="Coelho M.A."/>
        </authorList>
    </citation>
    <scope>NUCLEOTIDE SEQUENCE</scope>
    <source>
        <strain evidence="14">CBS 14136</strain>
    </source>
</reference>
<dbReference type="Gene3D" id="2.130.10.10">
    <property type="entry name" value="YVTN repeat-like/Quinoprotein amine dehydrogenase"/>
    <property type="match status" value="2"/>
</dbReference>
<dbReference type="InterPro" id="IPR015943">
    <property type="entry name" value="WD40/YVTN_repeat-like_dom_sf"/>
</dbReference>
<keyword evidence="4" id="KW-0132">Cell division</keyword>
<organism evidence="14 15">
    <name type="scientific">Malassezia psittaci</name>
    <dbReference type="NCBI Taxonomy" id="1821823"/>
    <lineage>
        <taxon>Eukaryota</taxon>
        <taxon>Fungi</taxon>
        <taxon>Dikarya</taxon>
        <taxon>Basidiomycota</taxon>
        <taxon>Ustilaginomycotina</taxon>
        <taxon>Malasseziomycetes</taxon>
        <taxon>Malasseziales</taxon>
        <taxon>Malasseziaceae</taxon>
        <taxon>Malassezia</taxon>
    </lineage>
</organism>
<dbReference type="SUPFAM" id="SSF50978">
    <property type="entry name" value="WD40 repeat-like"/>
    <property type="match status" value="1"/>
</dbReference>
<evidence type="ECO:0000259" key="13">
    <source>
        <dbReference type="Pfam" id="PF24951"/>
    </source>
</evidence>
<evidence type="ECO:0000256" key="7">
    <source>
        <dbReference type="ARBA" id="ARBA00022776"/>
    </source>
</evidence>
<evidence type="ECO:0000256" key="11">
    <source>
        <dbReference type="PROSITE-ProRule" id="PRU00221"/>
    </source>
</evidence>
<dbReference type="Pfam" id="PF24951">
    <property type="entry name" value="LisH_PAC1"/>
    <property type="match status" value="1"/>
</dbReference>
<evidence type="ECO:0000256" key="10">
    <source>
        <dbReference type="ARBA" id="ARBA00023306"/>
    </source>
</evidence>
<proteinExistence type="predicted"/>
<dbReference type="GO" id="GO:0005874">
    <property type="term" value="C:microtubule"/>
    <property type="evidence" value="ECO:0007669"/>
    <property type="project" value="UniProtKB-KW"/>
</dbReference>
<evidence type="ECO:0000256" key="1">
    <source>
        <dbReference type="ARBA" id="ARBA00022448"/>
    </source>
</evidence>
<evidence type="ECO:0000313" key="15">
    <source>
        <dbReference type="Proteomes" id="UP001214628"/>
    </source>
</evidence>
<keyword evidence="2" id="KW-0963">Cytoplasm</keyword>
<keyword evidence="3 11" id="KW-0853">WD repeat</keyword>
<dbReference type="PRINTS" id="PR00320">
    <property type="entry name" value="GPROTEINBRPT"/>
</dbReference>
<evidence type="ECO:0000256" key="12">
    <source>
        <dbReference type="SAM" id="Coils"/>
    </source>
</evidence>
<keyword evidence="7" id="KW-0498">Mitosis</keyword>
<feature type="repeat" description="WD" evidence="11">
    <location>
        <begin position="171"/>
        <end position="205"/>
    </location>
</feature>
<evidence type="ECO:0000313" key="14">
    <source>
        <dbReference type="EMBL" id="WFD44607.1"/>
    </source>
</evidence>
<dbReference type="InterPro" id="IPR006594">
    <property type="entry name" value="LisH"/>
</dbReference>
<evidence type="ECO:0000256" key="2">
    <source>
        <dbReference type="ARBA" id="ARBA00022490"/>
    </source>
</evidence>
<keyword evidence="5" id="KW-0493">Microtubule</keyword>
<dbReference type="GO" id="GO:0051301">
    <property type="term" value="P:cell division"/>
    <property type="evidence" value="ECO:0007669"/>
    <property type="project" value="UniProtKB-KW"/>
</dbReference>
<dbReference type="PROSITE" id="PS50896">
    <property type="entry name" value="LISH"/>
    <property type="match status" value="1"/>
</dbReference>
<dbReference type="InterPro" id="IPR019775">
    <property type="entry name" value="WD40_repeat_CS"/>
</dbReference>
<dbReference type="SMART" id="SM00667">
    <property type="entry name" value="LisH"/>
    <property type="match status" value="1"/>
</dbReference>
<keyword evidence="9" id="KW-0206">Cytoskeleton</keyword>
<keyword evidence="8 12" id="KW-0175">Coiled coil</keyword>
<dbReference type="Gene3D" id="1.20.960.30">
    <property type="match status" value="1"/>
</dbReference>
<evidence type="ECO:0000256" key="6">
    <source>
        <dbReference type="ARBA" id="ARBA00022737"/>
    </source>
</evidence>
<dbReference type="InterPro" id="IPR001680">
    <property type="entry name" value="WD40_rpt"/>
</dbReference>
<evidence type="ECO:0000256" key="9">
    <source>
        <dbReference type="ARBA" id="ARBA00023212"/>
    </source>
</evidence>
<dbReference type="InterPro" id="IPR037190">
    <property type="entry name" value="LIS1_N"/>
</dbReference>
<dbReference type="PROSITE" id="PS50294">
    <property type="entry name" value="WD_REPEATS_REGION"/>
    <property type="match status" value="3"/>
</dbReference>
<feature type="repeat" description="WD" evidence="11">
    <location>
        <begin position="246"/>
        <end position="262"/>
    </location>
</feature>
<feature type="coiled-coil region" evidence="12">
    <location>
        <begin position="61"/>
        <end position="88"/>
    </location>
</feature>
<dbReference type="AlphaFoldDB" id="A0AAF0JF07"/>
<dbReference type="SMART" id="SM00320">
    <property type="entry name" value="WD40"/>
    <property type="match status" value="5"/>
</dbReference>
<dbReference type="PROSITE" id="PS50082">
    <property type="entry name" value="WD_REPEATS_2"/>
    <property type="match status" value="4"/>
</dbReference>
<feature type="repeat" description="WD" evidence="11">
    <location>
        <begin position="279"/>
        <end position="320"/>
    </location>
</feature>
<dbReference type="EMBL" id="CP118379">
    <property type="protein sequence ID" value="WFD44607.1"/>
    <property type="molecule type" value="Genomic_DNA"/>
</dbReference>
<sequence>MSSALSERQRDELHRALLEYFLKSGFQEAYDALAKHTGLESYEPDSKGRYALLLEKKWLSTIRLQKKNLELENRVRQLEQELDSAPNARRGASVANWYPQQAARHTLLGHRLPITDVAFHPRFSQLATASEDTTIKIYDWETGELEQTLKGHTKPVQSIEFDHAGQYLEWVRAVAVSDDGRLIVSGSSDQTVRLWDAESGESRIEFHGHEHVVECVAFAPNSAYDAIRSLSGIQVAKTNPSASQPGQYVVSGARDKSIRLWSQQGQCLRVLVSLLTLMQYGHDNWVRGLTFSPNGKFLLSVSDDKTLRVWDLRSARCIKVLDAHNHFVTCIAWGRGTVSNTESNANTAPINVLATGSVDLSVKVWAP</sequence>
<dbReference type="SUPFAM" id="SSF109925">
    <property type="entry name" value="Lissencephaly-1 protein (Lis-1, PAF-AH alpha) N-terminal domain"/>
    <property type="match status" value="1"/>
</dbReference>
<evidence type="ECO:0000256" key="8">
    <source>
        <dbReference type="ARBA" id="ARBA00023054"/>
    </source>
</evidence>
<name>A0AAF0JF07_9BASI</name>
<dbReference type="PROSITE" id="PS00678">
    <property type="entry name" value="WD_REPEATS_1"/>
    <property type="match status" value="2"/>
</dbReference>